<evidence type="ECO:0000313" key="9">
    <source>
        <dbReference type="Proteomes" id="UP000629365"/>
    </source>
</evidence>
<dbReference type="SFLD" id="SFLDG00179">
    <property type="entry name" value="mandelate_racemase"/>
    <property type="match status" value="1"/>
</dbReference>
<proteinExistence type="predicted"/>
<dbReference type="Pfam" id="PF02746">
    <property type="entry name" value="MR_MLE_N"/>
    <property type="match status" value="1"/>
</dbReference>
<evidence type="ECO:0000256" key="6">
    <source>
        <dbReference type="ARBA" id="ARBA00023239"/>
    </source>
</evidence>
<dbReference type="SFLD" id="SFLDS00001">
    <property type="entry name" value="Enolase"/>
    <property type="match status" value="1"/>
</dbReference>
<evidence type="ECO:0000259" key="7">
    <source>
        <dbReference type="SMART" id="SM00922"/>
    </source>
</evidence>
<evidence type="ECO:0000256" key="5">
    <source>
        <dbReference type="ARBA" id="ARBA00022842"/>
    </source>
</evidence>
<dbReference type="EC" id="4.2.1.68" evidence="3"/>
<dbReference type="InterPro" id="IPR029065">
    <property type="entry name" value="Enolase_C-like"/>
</dbReference>
<accession>A0ABQ1RCS1</accession>
<dbReference type="Proteomes" id="UP000629365">
    <property type="component" value="Unassembled WGS sequence"/>
</dbReference>
<keyword evidence="5" id="KW-0460">Magnesium</keyword>
<gene>
    <name evidence="8" type="ORF">GCM10007269_03760</name>
</gene>
<organism evidence="8 9">
    <name type="scientific">Microbacterium murale</name>
    <dbReference type="NCBI Taxonomy" id="1081040"/>
    <lineage>
        <taxon>Bacteria</taxon>
        <taxon>Bacillati</taxon>
        <taxon>Actinomycetota</taxon>
        <taxon>Actinomycetes</taxon>
        <taxon>Micrococcales</taxon>
        <taxon>Microbacteriaceae</taxon>
        <taxon>Microbacterium</taxon>
    </lineage>
</organism>
<dbReference type="InterPro" id="IPR046945">
    <property type="entry name" value="RHMD-like"/>
</dbReference>
<dbReference type="InterPro" id="IPR013341">
    <property type="entry name" value="Mandelate_racemase_N_dom"/>
</dbReference>
<comment type="caution">
    <text evidence="8">The sequence shown here is derived from an EMBL/GenBank/DDBJ whole genome shotgun (WGS) entry which is preliminary data.</text>
</comment>
<dbReference type="PROSITE" id="PS00909">
    <property type="entry name" value="MR_MLE_2"/>
    <property type="match status" value="1"/>
</dbReference>
<protein>
    <recommendedName>
        <fullName evidence="3">L-fuconate dehydratase</fullName>
        <ecNumber evidence="3">4.2.1.68</ecNumber>
    </recommendedName>
</protein>
<reference evidence="9" key="1">
    <citation type="journal article" date="2019" name="Int. J. Syst. Evol. Microbiol.">
        <title>The Global Catalogue of Microorganisms (GCM) 10K type strain sequencing project: providing services to taxonomists for standard genome sequencing and annotation.</title>
        <authorList>
            <consortium name="The Broad Institute Genomics Platform"/>
            <consortium name="The Broad Institute Genome Sequencing Center for Infectious Disease"/>
            <person name="Wu L."/>
            <person name="Ma J."/>
        </authorList>
    </citation>
    <scope>NUCLEOTIDE SEQUENCE [LARGE SCALE GENOMIC DNA]</scope>
    <source>
        <strain evidence="9">CCM 7640</strain>
    </source>
</reference>
<dbReference type="RefSeq" id="WP_188434837.1">
    <property type="nucleotide sequence ID" value="NZ_BMCM01000001.1"/>
</dbReference>
<keyword evidence="9" id="KW-1185">Reference proteome</keyword>
<evidence type="ECO:0000256" key="2">
    <source>
        <dbReference type="ARBA" id="ARBA00001946"/>
    </source>
</evidence>
<dbReference type="InterPro" id="IPR034610">
    <property type="entry name" value="L-fuconate_dehydratase"/>
</dbReference>
<dbReference type="InterPro" id="IPR036849">
    <property type="entry name" value="Enolase-like_C_sf"/>
</dbReference>
<dbReference type="SUPFAM" id="SSF51604">
    <property type="entry name" value="Enolase C-terminal domain-like"/>
    <property type="match status" value="1"/>
</dbReference>
<dbReference type="PANTHER" id="PTHR13794:SF58">
    <property type="entry name" value="MITOCHONDRIAL ENOLASE SUPERFAMILY MEMBER 1"/>
    <property type="match status" value="1"/>
</dbReference>
<feature type="domain" description="Mandelate racemase/muconate lactonizing enzyme C-terminal" evidence="7">
    <location>
        <begin position="199"/>
        <end position="295"/>
    </location>
</feature>
<sequence>MSRITALETTDIRFPTSLSLDGSDAMNPDPDYSAAYAVIRTDAADGVEGHAFVFTIGRGNDVQVAAIDALAGHLVGREIEPMLDDMGATFREIIGDSQLRWLGPEKGVMHMAIGAVTNALWDIKAKRAGLPLWQLLARMTPEELVALVDFRYLTNALTPEDALEILRAGVAGRDEREAELLATGYPGYTTSPGWLGYSDEKLERLALEALADGFTQIKLKVGADLDDDIRRFRKAREVVGPDFPIAIDANQRWEVSEAIEWVKALAEFNPAWVEEPTSPDDILGHAEIARGIAPIRVATGEHAQNRMIFKQLLQANAIEVMQIDAVRVAGVNENIANLLLAAKFGVPVCPHAGGVGLCEAVQHLSMFDFVAVTGTLEGRLIEFVDHLHEHFVVPTDIQGGSYMPPTAPGVSMEMKAESIAKYTWKGEHVID</sequence>
<dbReference type="Pfam" id="PF13378">
    <property type="entry name" value="MR_MLE_C"/>
    <property type="match status" value="1"/>
</dbReference>
<dbReference type="InterPro" id="IPR013342">
    <property type="entry name" value="Mandelate_racemase_C"/>
</dbReference>
<evidence type="ECO:0000313" key="8">
    <source>
        <dbReference type="EMBL" id="GGD63698.1"/>
    </source>
</evidence>
<dbReference type="Gene3D" id="3.20.20.120">
    <property type="entry name" value="Enolase-like C-terminal domain"/>
    <property type="match status" value="1"/>
</dbReference>
<dbReference type="SMART" id="SM00922">
    <property type="entry name" value="MR_MLE"/>
    <property type="match status" value="1"/>
</dbReference>
<dbReference type="SUPFAM" id="SSF54826">
    <property type="entry name" value="Enolase N-terminal domain-like"/>
    <property type="match status" value="1"/>
</dbReference>
<comment type="catalytic activity">
    <reaction evidence="1">
        <text>L-fuconate = 2-dehydro-3-deoxy-L-fuconate + H2O</text>
        <dbReference type="Rhea" id="RHEA:22772"/>
        <dbReference type="ChEBI" id="CHEBI:15377"/>
        <dbReference type="ChEBI" id="CHEBI:21291"/>
        <dbReference type="ChEBI" id="CHEBI:37448"/>
        <dbReference type="EC" id="4.2.1.68"/>
    </reaction>
</comment>
<comment type="cofactor">
    <cofactor evidence="2">
        <name>Mg(2+)</name>
        <dbReference type="ChEBI" id="CHEBI:18420"/>
    </cofactor>
</comment>
<evidence type="ECO:0000256" key="1">
    <source>
        <dbReference type="ARBA" id="ARBA00001737"/>
    </source>
</evidence>
<dbReference type="SFLD" id="SFLDF00111">
    <property type="entry name" value="L-fuconate_dehydratase"/>
    <property type="match status" value="1"/>
</dbReference>
<name>A0ABQ1RCS1_9MICO</name>
<dbReference type="PANTHER" id="PTHR13794">
    <property type="entry name" value="ENOLASE SUPERFAMILY, MANDELATE RACEMASE"/>
    <property type="match status" value="1"/>
</dbReference>
<dbReference type="CDD" id="cd03324">
    <property type="entry name" value="rTSbeta_L-fuconate_dehydratase"/>
    <property type="match status" value="1"/>
</dbReference>
<dbReference type="Gene3D" id="3.30.390.10">
    <property type="entry name" value="Enolase-like, N-terminal domain"/>
    <property type="match status" value="1"/>
</dbReference>
<evidence type="ECO:0000256" key="4">
    <source>
        <dbReference type="ARBA" id="ARBA00022723"/>
    </source>
</evidence>
<dbReference type="InterPro" id="IPR018110">
    <property type="entry name" value="Mandel_Rmase/mucon_lact_enz_CS"/>
</dbReference>
<keyword evidence="4" id="KW-0479">Metal-binding</keyword>
<dbReference type="EMBL" id="BMCM01000001">
    <property type="protein sequence ID" value="GGD63698.1"/>
    <property type="molecule type" value="Genomic_DNA"/>
</dbReference>
<dbReference type="InterPro" id="IPR029017">
    <property type="entry name" value="Enolase-like_N"/>
</dbReference>
<evidence type="ECO:0000256" key="3">
    <source>
        <dbReference type="ARBA" id="ARBA00013142"/>
    </source>
</evidence>
<keyword evidence="6" id="KW-0456">Lyase</keyword>